<keyword evidence="3 4" id="KW-0560">Oxidoreductase</keyword>
<protein>
    <recommendedName>
        <fullName evidence="4">2-dehydropantoate 2-reductase</fullName>
        <ecNumber evidence="4">1.1.1.169</ecNumber>
    </recommendedName>
    <alternativeName>
        <fullName evidence="4">Ketopantoate reductase</fullName>
    </alternativeName>
</protein>
<proteinExistence type="inferred from homology"/>
<dbReference type="EMBL" id="MU003838">
    <property type="protein sequence ID" value="KAF2717706.1"/>
    <property type="molecule type" value="Genomic_DNA"/>
</dbReference>
<dbReference type="InterPro" id="IPR013332">
    <property type="entry name" value="KPR_N"/>
</dbReference>
<dbReference type="Proteomes" id="UP000799441">
    <property type="component" value="Unassembled WGS sequence"/>
</dbReference>
<dbReference type="GO" id="GO:0008677">
    <property type="term" value="F:2-dehydropantoate 2-reductase activity"/>
    <property type="evidence" value="ECO:0007669"/>
    <property type="project" value="UniProtKB-EC"/>
</dbReference>
<dbReference type="GO" id="GO:0005737">
    <property type="term" value="C:cytoplasm"/>
    <property type="evidence" value="ECO:0007669"/>
    <property type="project" value="TreeGrafter"/>
</dbReference>
<evidence type="ECO:0000259" key="6">
    <source>
        <dbReference type="Pfam" id="PF08546"/>
    </source>
</evidence>
<evidence type="ECO:0000313" key="7">
    <source>
        <dbReference type="EMBL" id="KAF2717706.1"/>
    </source>
</evidence>
<dbReference type="Gene3D" id="1.10.1040.10">
    <property type="entry name" value="N-(1-d-carboxylethyl)-l-norvaline Dehydrogenase, domain 2"/>
    <property type="match status" value="1"/>
</dbReference>
<dbReference type="Pfam" id="PF08546">
    <property type="entry name" value="ApbA_C"/>
    <property type="match status" value="1"/>
</dbReference>
<evidence type="ECO:0000256" key="2">
    <source>
        <dbReference type="ARBA" id="ARBA00022857"/>
    </source>
</evidence>
<keyword evidence="2 4" id="KW-0521">NADP</keyword>
<feature type="domain" description="Ketopantoate reductase C-terminal" evidence="6">
    <location>
        <begin position="203"/>
        <end position="326"/>
    </location>
</feature>
<dbReference type="InterPro" id="IPR003710">
    <property type="entry name" value="ApbA"/>
</dbReference>
<evidence type="ECO:0000256" key="1">
    <source>
        <dbReference type="ARBA" id="ARBA00007870"/>
    </source>
</evidence>
<name>A0A9P4ULV5_9PEZI</name>
<dbReference type="SUPFAM" id="SSF51735">
    <property type="entry name" value="NAD(P)-binding Rossmann-fold domains"/>
    <property type="match status" value="1"/>
</dbReference>
<reference evidence="7" key="1">
    <citation type="journal article" date="2020" name="Stud. Mycol.">
        <title>101 Dothideomycetes genomes: a test case for predicting lifestyles and emergence of pathogens.</title>
        <authorList>
            <person name="Haridas S."/>
            <person name="Albert R."/>
            <person name="Binder M."/>
            <person name="Bloem J."/>
            <person name="Labutti K."/>
            <person name="Salamov A."/>
            <person name="Andreopoulos B."/>
            <person name="Baker S."/>
            <person name="Barry K."/>
            <person name="Bills G."/>
            <person name="Bluhm B."/>
            <person name="Cannon C."/>
            <person name="Castanera R."/>
            <person name="Culley D."/>
            <person name="Daum C."/>
            <person name="Ezra D."/>
            <person name="Gonzalez J."/>
            <person name="Henrissat B."/>
            <person name="Kuo A."/>
            <person name="Liang C."/>
            <person name="Lipzen A."/>
            <person name="Lutzoni F."/>
            <person name="Magnuson J."/>
            <person name="Mondo S."/>
            <person name="Nolan M."/>
            <person name="Ohm R."/>
            <person name="Pangilinan J."/>
            <person name="Park H.-J."/>
            <person name="Ramirez L."/>
            <person name="Alfaro M."/>
            <person name="Sun H."/>
            <person name="Tritt A."/>
            <person name="Yoshinaga Y."/>
            <person name="Zwiers L.-H."/>
            <person name="Turgeon B."/>
            <person name="Goodwin S."/>
            <person name="Spatafora J."/>
            <person name="Crous P."/>
            <person name="Grigoriev I."/>
        </authorList>
    </citation>
    <scope>NUCLEOTIDE SEQUENCE</scope>
    <source>
        <strain evidence="7">CBS 116435</strain>
    </source>
</reference>
<dbReference type="AlphaFoldDB" id="A0A9P4ULV5"/>
<evidence type="ECO:0000259" key="5">
    <source>
        <dbReference type="Pfam" id="PF02558"/>
    </source>
</evidence>
<dbReference type="SUPFAM" id="SSF48179">
    <property type="entry name" value="6-phosphogluconate dehydrogenase C-terminal domain-like"/>
    <property type="match status" value="1"/>
</dbReference>
<dbReference type="PANTHER" id="PTHR21708:SF30">
    <property type="entry name" value="2-DEHYDROPANTOATE 2-REDUCTASE-RELATED"/>
    <property type="match status" value="1"/>
</dbReference>
<comment type="function">
    <text evidence="4">Catalyzes the NADPH-dependent reduction of ketopantoate into pantoic acid.</text>
</comment>
<gene>
    <name evidence="7" type="ORF">K431DRAFT_315548</name>
</gene>
<keyword evidence="8" id="KW-1185">Reference proteome</keyword>
<dbReference type="NCBIfam" id="TIGR00745">
    <property type="entry name" value="apbA_panE"/>
    <property type="match status" value="1"/>
</dbReference>
<dbReference type="FunFam" id="1.10.1040.10:FF:000017">
    <property type="entry name" value="2-dehydropantoate 2-reductase"/>
    <property type="match status" value="1"/>
</dbReference>
<dbReference type="InterPro" id="IPR008927">
    <property type="entry name" value="6-PGluconate_DH-like_C_sf"/>
</dbReference>
<evidence type="ECO:0000313" key="8">
    <source>
        <dbReference type="Proteomes" id="UP000799441"/>
    </source>
</evidence>
<dbReference type="Gene3D" id="3.40.50.720">
    <property type="entry name" value="NAD(P)-binding Rossmann-like Domain"/>
    <property type="match status" value="1"/>
</dbReference>
<dbReference type="OrthoDB" id="3609at2759"/>
<dbReference type="InterPro" id="IPR013328">
    <property type="entry name" value="6PGD_dom2"/>
</dbReference>
<dbReference type="PANTHER" id="PTHR21708">
    <property type="entry name" value="PROBABLE 2-DEHYDROPANTOATE 2-REDUCTASE"/>
    <property type="match status" value="1"/>
</dbReference>
<sequence length="349" mass="37663">MGSIAMTKSRVLSVGCGGIGTMAAYTLEAGGLAEVTAVLRSNYSIVCKSGFTIDAIELGKGIKGWKPTQVLENVPNVAEEKIPPFDFIVVATKNVPDVSPTVLDIITPAITPGETTVVLLQNGLNIEKPIAERFPENVVLSGVTLMGATETAKGVVRQDDTDTSKIGPFPGLKVSASRAEAAGRRFVDIYNGCGKVDCTYDDNVLYTRWRKLVYNSSFNSVAAVLGMDVIRMRMTQHVIDELVKPIMLEIKTVAKAAGAELQDGVEDFFIMVDPPDGWFMPSMGQDAVKGNYVEMETIVGEPVREARRLGVPTPKLEAVYSLLKGQQMMTKEAKGAWKPHFAKGNPYAA</sequence>
<dbReference type="EC" id="1.1.1.169" evidence="4"/>
<comment type="caution">
    <text evidence="7">The sequence shown here is derived from an EMBL/GenBank/DDBJ whole genome shotgun (WGS) entry which is preliminary data.</text>
</comment>
<dbReference type="InterPro" id="IPR013752">
    <property type="entry name" value="KPA_reductase"/>
</dbReference>
<comment type="similarity">
    <text evidence="1 4">Belongs to the ketopantoate reductase family.</text>
</comment>
<dbReference type="InterPro" id="IPR051402">
    <property type="entry name" value="KPR-Related"/>
</dbReference>
<evidence type="ECO:0000256" key="4">
    <source>
        <dbReference type="RuleBase" id="RU362068"/>
    </source>
</evidence>
<dbReference type="Pfam" id="PF02558">
    <property type="entry name" value="ApbA"/>
    <property type="match status" value="1"/>
</dbReference>
<comment type="catalytic activity">
    <reaction evidence="4">
        <text>(R)-pantoate + NADP(+) = 2-dehydropantoate + NADPH + H(+)</text>
        <dbReference type="Rhea" id="RHEA:16233"/>
        <dbReference type="ChEBI" id="CHEBI:11561"/>
        <dbReference type="ChEBI" id="CHEBI:15378"/>
        <dbReference type="ChEBI" id="CHEBI:15980"/>
        <dbReference type="ChEBI" id="CHEBI:57783"/>
        <dbReference type="ChEBI" id="CHEBI:58349"/>
        <dbReference type="EC" id="1.1.1.169"/>
    </reaction>
</comment>
<dbReference type="GO" id="GO:0015940">
    <property type="term" value="P:pantothenate biosynthetic process"/>
    <property type="evidence" value="ECO:0007669"/>
    <property type="project" value="InterPro"/>
</dbReference>
<feature type="domain" description="Ketopantoate reductase N-terminal" evidence="5">
    <location>
        <begin position="12"/>
        <end position="170"/>
    </location>
</feature>
<dbReference type="InterPro" id="IPR036291">
    <property type="entry name" value="NAD(P)-bd_dom_sf"/>
</dbReference>
<organism evidence="7 8">
    <name type="scientific">Polychaeton citri CBS 116435</name>
    <dbReference type="NCBI Taxonomy" id="1314669"/>
    <lineage>
        <taxon>Eukaryota</taxon>
        <taxon>Fungi</taxon>
        <taxon>Dikarya</taxon>
        <taxon>Ascomycota</taxon>
        <taxon>Pezizomycotina</taxon>
        <taxon>Dothideomycetes</taxon>
        <taxon>Dothideomycetidae</taxon>
        <taxon>Capnodiales</taxon>
        <taxon>Capnodiaceae</taxon>
        <taxon>Polychaeton</taxon>
    </lineage>
</organism>
<accession>A0A9P4ULV5</accession>
<evidence type="ECO:0000256" key="3">
    <source>
        <dbReference type="ARBA" id="ARBA00023002"/>
    </source>
</evidence>